<reference evidence="3" key="1">
    <citation type="journal article" date="2014" name="Stand. Genomic Sci.">
        <title>Genome sequence of the exopolysaccharide-producing Salipiger mucosus type strain (DSM 16094(T)), a moderately halophilic member of the Roseobacter clade.</title>
        <authorList>
            <person name="Riedel T."/>
            <person name="Spring S."/>
            <person name="Fiebig A."/>
            <person name="Petersen J."/>
            <person name="Kyrpides N.C."/>
            <person name="Goker M."/>
            <person name="Klenk H.P."/>
        </authorList>
    </citation>
    <scope>NUCLEOTIDE SEQUENCE [LARGE SCALE GENOMIC DNA]</scope>
    <source>
        <strain evidence="3">DSM 16094</strain>
    </source>
</reference>
<dbReference type="AlphaFoldDB" id="S9QG35"/>
<evidence type="ECO:0000313" key="3">
    <source>
        <dbReference type="Proteomes" id="UP000015347"/>
    </source>
</evidence>
<keyword evidence="1" id="KW-0472">Membrane</keyword>
<keyword evidence="1" id="KW-0812">Transmembrane</keyword>
<name>S9QG35_9RHOB</name>
<gene>
    <name evidence="2" type="ORF">Salmuc_03712</name>
</gene>
<comment type="caution">
    <text evidence="2">The sequence shown here is derived from an EMBL/GenBank/DDBJ whole genome shotgun (WGS) entry which is preliminary data.</text>
</comment>
<dbReference type="eggNOG" id="ENOG50330HU">
    <property type="taxonomic scope" value="Bacteria"/>
</dbReference>
<dbReference type="RefSeq" id="WP_021120437.1">
    <property type="nucleotide sequence ID" value="NZ_KE557277.1"/>
</dbReference>
<evidence type="ECO:0000256" key="1">
    <source>
        <dbReference type="SAM" id="Phobius"/>
    </source>
</evidence>
<protein>
    <submittedName>
        <fullName evidence="2">Uncharacterized protein</fullName>
    </submittedName>
</protein>
<dbReference type="OrthoDB" id="7644846at2"/>
<evidence type="ECO:0000313" key="2">
    <source>
        <dbReference type="EMBL" id="EPX80396.1"/>
    </source>
</evidence>
<feature type="transmembrane region" description="Helical" evidence="1">
    <location>
        <begin position="66"/>
        <end position="87"/>
    </location>
</feature>
<dbReference type="HOGENOM" id="CLU_173279_0_0_5"/>
<organism evidence="2 3">
    <name type="scientific">Salipiger mucosus DSM 16094</name>
    <dbReference type="NCBI Taxonomy" id="1123237"/>
    <lineage>
        <taxon>Bacteria</taxon>
        <taxon>Pseudomonadati</taxon>
        <taxon>Pseudomonadota</taxon>
        <taxon>Alphaproteobacteria</taxon>
        <taxon>Rhodobacterales</taxon>
        <taxon>Roseobacteraceae</taxon>
        <taxon>Salipiger</taxon>
    </lineage>
</organism>
<keyword evidence="3" id="KW-1185">Reference proteome</keyword>
<feature type="transmembrane region" description="Helical" evidence="1">
    <location>
        <begin position="41"/>
        <end position="59"/>
    </location>
</feature>
<dbReference type="Proteomes" id="UP000015347">
    <property type="component" value="Unassembled WGS sequence"/>
</dbReference>
<dbReference type="EMBL" id="APVH01000032">
    <property type="protein sequence ID" value="EPX80396.1"/>
    <property type="molecule type" value="Genomic_DNA"/>
</dbReference>
<accession>S9QG35</accession>
<proteinExistence type="predicted"/>
<keyword evidence="1" id="KW-1133">Transmembrane helix</keyword>
<sequence length="93" mass="9701">MQTAVFAHLPAPALIVATAPGYALATVGMKLATAGVAPFDISLIMFGFLAAALAEVLLLRRTGLSMIYIAIVAVETLVVLLYAAWIGEGLDLR</sequence>